<reference evidence="2 3" key="1">
    <citation type="submission" date="2020-02" db="EMBL/GenBank/DDBJ databases">
        <title>Characterization of phylogenetic diversity of novel bifidobacterial species isolated in Czech ZOOs.</title>
        <authorList>
            <person name="Lugli G.A."/>
            <person name="Vera N.B."/>
            <person name="Ventura M."/>
        </authorList>
    </citation>
    <scope>NUCLEOTIDE SEQUENCE [LARGE SCALE GENOMIC DNA]</scope>
    <source>
        <strain evidence="2 3">DSM 109957</strain>
    </source>
</reference>
<proteinExistence type="predicted"/>
<dbReference type="EMBL" id="JAAIII010000001">
    <property type="protein sequence ID" value="NMM93424.1"/>
    <property type="molecule type" value="Genomic_DNA"/>
</dbReference>
<keyword evidence="3" id="KW-1185">Reference proteome</keyword>
<comment type="caution">
    <text evidence="2">The sequence shown here is derived from an EMBL/GenBank/DDBJ whole genome shotgun (WGS) entry which is preliminary data.</text>
</comment>
<evidence type="ECO:0000313" key="2">
    <source>
        <dbReference type="EMBL" id="NMM93424.1"/>
    </source>
</evidence>
<protein>
    <submittedName>
        <fullName evidence="2">Uncharacterized protein</fullName>
    </submittedName>
</protein>
<evidence type="ECO:0000313" key="3">
    <source>
        <dbReference type="Proteomes" id="UP000532194"/>
    </source>
</evidence>
<evidence type="ECO:0000256" key="1">
    <source>
        <dbReference type="SAM" id="Phobius"/>
    </source>
</evidence>
<keyword evidence="1" id="KW-0812">Transmembrane</keyword>
<keyword evidence="1" id="KW-1133">Transmembrane helix</keyword>
<organism evidence="2 3">
    <name type="scientific">Bifidobacterium oedipodis</name>
    <dbReference type="NCBI Taxonomy" id="2675322"/>
    <lineage>
        <taxon>Bacteria</taxon>
        <taxon>Bacillati</taxon>
        <taxon>Actinomycetota</taxon>
        <taxon>Actinomycetes</taxon>
        <taxon>Bifidobacteriales</taxon>
        <taxon>Bifidobacteriaceae</taxon>
        <taxon>Bifidobacterium</taxon>
    </lineage>
</organism>
<gene>
    <name evidence="2" type="ORF">G1C95_0609</name>
</gene>
<feature type="transmembrane region" description="Helical" evidence="1">
    <location>
        <begin position="49"/>
        <end position="70"/>
    </location>
</feature>
<sequence length="85" mass="9549">MTSCRDRFFLCPNSIDASQSTDTGKPIFWDLSTNSRLLIFRRSLSLSPLARYVLILSPNFIALLCAFDLISDSLSGSLNYIFSFS</sequence>
<keyword evidence="1" id="KW-0472">Membrane</keyword>
<name>A0A7Y0HT98_9BIFI</name>
<dbReference type="Proteomes" id="UP000532194">
    <property type="component" value="Unassembled WGS sequence"/>
</dbReference>
<accession>A0A7Y0HT98</accession>
<dbReference type="AlphaFoldDB" id="A0A7Y0HT98"/>